<protein>
    <submittedName>
        <fullName evidence="6">Phosphocarrier protein HPr</fullName>
    </submittedName>
</protein>
<reference evidence="6" key="1">
    <citation type="submission" date="2022-08" db="EMBL/GenBank/DDBJ databases">
        <title>Draft genome sequencing of Roseisolibacter agri AW1220.</title>
        <authorList>
            <person name="Tobiishi Y."/>
            <person name="Tonouchi A."/>
        </authorList>
    </citation>
    <scope>NUCLEOTIDE SEQUENCE</scope>
    <source>
        <strain evidence="6">AW1220</strain>
    </source>
</reference>
<comment type="caution">
    <text evidence="6">The sequence shown here is derived from an EMBL/GenBank/DDBJ whole genome shotgun (WGS) entry which is preliminary data.</text>
</comment>
<dbReference type="InterPro" id="IPR001020">
    <property type="entry name" value="PTS_HPr_His_P_site"/>
</dbReference>
<name>A0AA37QHG8_9BACT</name>
<sequence>MVEPPMTIERSVQIINKLGVHARPAAEIVKAAARFKSDITISRDDMEVNGKSIMGVMMLAAECGSTITLRASGPDASEAVAAIESLVHAKFGET</sequence>
<dbReference type="GO" id="GO:0009401">
    <property type="term" value="P:phosphoenolpyruvate-dependent sugar phosphotransferase system"/>
    <property type="evidence" value="ECO:0007669"/>
    <property type="project" value="UniProtKB-KW"/>
</dbReference>
<evidence type="ECO:0000256" key="4">
    <source>
        <dbReference type="ARBA" id="ARBA00022683"/>
    </source>
</evidence>
<dbReference type="Gene3D" id="3.30.1340.10">
    <property type="entry name" value="HPr-like"/>
    <property type="match status" value="1"/>
</dbReference>
<organism evidence="6 7">
    <name type="scientific">Roseisolibacter agri</name>
    <dbReference type="NCBI Taxonomy" id="2014610"/>
    <lineage>
        <taxon>Bacteria</taxon>
        <taxon>Pseudomonadati</taxon>
        <taxon>Gemmatimonadota</taxon>
        <taxon>Gemmatimonadia</taxon>
        <taxon>Gemmatimonadales</taxon>
        <taxon>Gemmatimonadaceae</taxon>
        <taxon>Roseisolibacter</taxon>
    </lineage>
</organism>
<evidence type="ECO:0000256" key="2">
    <source>
        <dbReference type="ARBA" id="ARBA00010736"/>
    </source>
</evidence>
<keyword evidence="4" id="KW-0598">Phosphotransferase system</keyword>
<dbReference type="AlphaFoldDB" id="A0AA37QHG8"/>
<evidence type="ECO:0000256" key="3">
    <source>
        <dbReference type="ARBA" id="ARBA00022490"/>
    </source>
</evidence>
<dbReference type="CDD" id="cd00367">
    <property type="entry name" value="PTS-HPr_like"/>
    <property type="match status" value="1"/>
</dbReference>
<dbReference type="EMBL" id="BRXS01000004">
    <property type="protein sequence ID" value="GLC26535.1"/>
    <property type="molecule type" value="Genomic_DNA"/>
</dbReference>
<dbReference type="InterPro" id="IPR050399">
    <property type="entry name" value="HPr"/>
</dbReference>
<dbReference type="InterPro" id="IPR000032">
    <property type="entry name" value="HPr-like"/>
</dbReference>
<evidence type="ECO:0000259" key="5">
    <source>
        <dbReference type="PROSITE" id="PS51350"/>
    </source>
</evidence>
<dbReference type="SUPFAM" id="SSF55594">
    <property type="entry name" value="HPr-like"/>
    <property type="match status" value="1"/>
</dbReference>
<comment type="subcellular location">
    <subcellularLocation>
        <location evidence="1">Cytoplasm</location>
    </subcellularLocation>
</comment>
<evidence type="ECO:0000313" key="7">
    <source>
        <dbReference type="Proteomes" id="UP001161325"/>
    </source>
</evidence>
<dbReference type="Proteomes" id="UP001161325">
    <property type="component" value="Unassembled WGS sequence"/>
</dbReference>
<dbReference type="GO" id="GO:0005737">
    <property type="term" value="C:cytoplasm"/>
    <property type="evidence" value="ECO:0007669"/>
    <property type="project" value="UniProtKB-SubCell"/>
</dbReference>
<gene>
    <name evidence="6" type="primary">ptsH</name>
    <name evidence="6" type="ORF">rosag_30480</name>
</gene>
<evidence type="ECO:0000256" key="1">
    <source>
        <dbReference type="ARBA" id="ARBA00004496"/>
    </source>
</evidence>
<keyword evidence="3" id="KW-0963">Cytoplasm</keyword>
<dbReference type="PRINTS" id="PR00107">
    <property type="entry name" value="PHOSPHOCPHPR"/>
</dbReference>
<proteinExistence type="inferred from homology"/>
<dbReference type="PROSITE" id="PS00369">
    <property type="entry name" value="PTS_HPR_HIS"/>
    <property type="match status" value="1"/>
</dbReference>
<keyword evidence="7" id="KW-1185">Reference proteome</keyword>
<dbReference type="InterPro" id="IPR035895">
    <property type="entry name" value="HPr-like_sf"/>
</dbReference>
<dbReference type="PROSITE" id="PS51350">
    <property type="entry name" value="PTS_HPR_DOM"/>
    <property type="match status" value="1"/>
</dbReference>
<accession>A0AA37QHG8</accession>
<dbReference type="NCBIfam" id="TIGR01003">
    <property type="entry name" value="PTS_HPr_family"/>
    <property type="match status" value="1"/>
</dbReference>
<evidence type="ECO:0000313" key="6">
    <source>
        <dbReference type="EMBL" id="GLC26535.1"/>
    </source>
</evidence>
<comment type="similarity">
    <text evidence="2">Belongs to the HPr family.</text>
</comment>
<dbReference type="PANTHER" id="PTHR33705">
    <property type="entry name" value="PHOSPHOCARRIER PROTEIN HPR"/>
    <property type="match status" value="1"/>
</dbReference>
<dbReference type="PANTHER" id="PTHR33705:SF2">
    <property type="entry name" value="PHOSPHOCARRIER PROTEIN NPR"/>
    <property type="match status" value="1"/>
</dbReference>
<feature type="domain" description="HPr" evidence="5">
    <location>
        <begin position="7"/>
        <end position="94"/>
    </location>
</feature>
<dbReference type="Pfam" id="PF00381">
    <property type="entry name" value="PTS-HPr"/>
    <property type="match status" value="1"/>
</dbReference>